<gene>
    <name evidence="1" type="ORF">A2Y99_02050</name>
</gene>
<reference evidence="1 2" key="1">
    <citation type="journal article" date="2016" name="Nat. Commun.">
        <title>Thousands of microbial genomes shed light on interconnected biogeochemical processes in an aquifer system.</title>
        <authorList>
            <person name="Anantharaman K."/>
            <person name="Brown C.T."/>
            <person name="Hug L.A."/>
            <person name="Sharon I."/>
            <person name="Castelle C.J."/>
            <person name="Probst A.J."/>
            <person name="Thomas B.C."/>
            <person name="Singh A."/>
            <person name="Wilkins M.J."/>
            <person name="Karaoz U."/>
            <person name="Brodie E.L."/>
            <person name="Williams K.H."/>
            <person name="Hubbard S.S."/>
            <person name="Banfield J.F."/>
        </authorList>
    </citation>
    <scope>NUCLEOTIDE SEQUENCE [LARGE SCALE GENOMIC DNA]</scope>
</reference>
<dbReference type="PANTHER" id="PTHR12631">
    <property type="entry name" value="ALPHA-L-IDURONIDASE"/>
    <property type="match status" value="1"/>
</dbReference>
<dbReference type="PANTHER" id="PTHR12631:SF10">
    <property type="entry name" value="BETA-XYLOSIDASE-LIKE PROTEIN-RELATED"/>
    <property type="match status" value="1"/>
</dbReference>
<dbReference type="GO" id="GO:0004553">
    <property type="term" value="F:hydrolase activity, hydrolyzing O-glycosyl compounds"/>
    <property type="evidence" value="ECO:0007669"/>
    <property type="project" value="TreeGrafter"/>
</dbReference>
<dbReference type="SUPFAM" id="SSF51445">
    <property type="entry name" value="(Trans)glycosidases"/>
    <property type="match status" value="1"/>
</dbReference>
<organism evidence="1 2">
    <name type="scientific">Candidatus Gottesmanbacteria bacterium RBG_13_37_7</name>
    <dbReference type="NCBI Taxonomy" id="1798369"/>
    <lineage>
        <taxon>Bacteria</taxon>
        <taxon>Candidatus Gottesmaniibacteriota</taxon>
    </lineage>
</organism>
<dbReference type="InterPro" id="IPR051923">
    <property type="entry name" value="Glycosyl_Hydrolase_39"/>
</dbReference>
<sequence length="291" mass="32560">MVSKIQEACGASMRTGFDWAQIEPDPPISGVHTYHWDNFDRIVNSTTSKNIDIIALIVTTPLWASDNSDPDNVHLYPPNNAHRADYIAFLTALVNRYQGKVKYYEFWNEANGCGWHPGCGGDKQAKAQEYLPWQKVTYDTIKNIDSSLSVSTTGMDGADADFLTRLYNLSSTVTCAGHFCWDAVNTHPYNPNGPINFNGLDALHSLMHTNNDNSPVWITEYGWNMSDDTTKASYLRQTLERLNTPNYSYIPIATYLVIADTPQTGEYGLLRDNLTPKSSSFNTFKSLACGE</sequence>
<comment type="caution">
    <text evidence="1">The sequence shown here is derived from an EMBL/GenBank/DDBJ whole genome shotgun (WGS) entry which is preliminary data.</text>
</comment>
<proteinExistence type="predicted"/>
<protein>
    <submittedName>
        <fullName evidence="1">Uncharacterized protein</fullName>
    </submittedName>
</protein>
<dbReference type="EMBL" id="MFIY01000043">
    <property type="protein sequence ID" value="OGF99730.1"/>
    <property type="molecule type" value="Genomic_DNA"/>
</dbReference>
<name>A0A1F5YHS1_9BACT</name>
<dbReference type="Gene3D" id="3.20.20.80">
    <property type="entry name" value="Glycosidases"/>
    <property type="match status" value="1"/>
</dbReference>
<evidence type="ECO:0000313" key="2">
    <source>
        <dbReference type="Proteomes" id="UP000178230"/>
    </source>
</evidence>
<dbReference type="InterPro" id="IPR017853">
    <property type="entry name" value="GH"/>
</dbReference>
<accession>A0A1F5YHS1</accession>
<dbReference type="AlphaFoldDB" id="A0A1F5YHS1"/>
<dbReference type="Proteomes" id="UP000178230">
    <property type="component" value="Unassembled WGS sequence"/>
</dbReference>
<evidence type="ECO:0000313" key="1">
    <source>
        <dbReference type="EMBL" id="OGF99730.1"/>
    </source>
</evidence>